<dbReference type="NCBIfam" id="TIGR01411">
    <property type="entry name" value="tatAE"/>
    <property type="match status" value="1"/>
</dbReference>
<comment type="subcellular location">
    <subcellularLocation>
        <location evidence="1 9">Cell membrane</location>
        <topology evidence="1 9">Single-pass membrane protein</topology>
    </subcellularLocation>
</comment>
<sequence>MFGLGTPELLIVLVLVMLLFGANKVPQLMKGLGDGMKEFKKATKDDDEVHPISTNAPQSVVRERIVEKPIETHIEPRV</sequence>
<dbReference type="InterPro" id="IPR006312">
    <property type="entry name" value="TatA/E"/>
</dbReference>
<dbReference type="EMBL" id="NIGF01000007">
    <property type="protein sequence ID" value="PQV64032.1"/>
    <property type="molecule type" value="Genomic_DNA"/>
</dbReference>
<comment type="function">
    <text evidence="9">Part of the twin-arginine translocation (Tat) system that transports large folded proteins containing a characteristic twin-arginine motif in their signal peptide across membranes. TatA could form the protein-conducting channel of the Tat system.</text>
</comment>
<dbReference type="GO" id="GO:0043953">
    <property type="term" value="P:protein transport by the Tat complex"/>
    <property type="evidence" value="ECO:0007669"/>
    <property type="project" value="UniProtKB-UniRule"/>
</dbReference>
<protein>
    <recommendedName>
        <fullName evidence="9">Sec-independent protein translocase protein TatA</fullName>
    </recommendedName>
</protein>
<dbReference type="FunCoup" id="A0A2S8STA1">
    <property type="interactions" value="52"/>
</dbReference>
<dbReference type="Proteomes" id="UP000237684">
    <property type="component" value="Unassembled WGS sequence"/>
</dbReference>
<dbReference type="PANTHER" id="PTHR42982">
    <property type="entry name" value="SEC-INDEPENDENT PROTEIN TRANSLOCASE PROTEIN TATA"/>
    <property type="match status" value="1"/>
</dbReference>
<evidence type="ECO:0000256" key="4">
    <source>
        <dbReference type="ARBA" id="ARBA00022692"/>
    </source>
</evidence>
<dbReference type="PANTHER" id="PTHR42982:SF1">
    <property type="entry name" value="SEC-INDEPENDENT PROTEIN TRANSLOCASE PROTEIN TATA"/>
    <property type="match status" value="1"/>
</dbReference>
<evidence type="ECO:0000256" key="3">
    <source>
        <dbReference type="ARBA" id="ARBA00022475"/>
    </source>
</evidence>
<evidence type="ECO:0000256" key="5">
    <source>
        <dbReference type="ARBA" id="ARBA00022927"/>
    </source>
</evidence>
<name>A0A2S8STA1_9BACT</name>
<dbReference type="InterPro" id="IPR003369">
    <property type="entry name" value="TatA/B/E"/>
</dbReference>
<evidence type="ECO:0000313" key="10">
    <source>
        <dbReference type="EMBL" id="PQV64032.1"/>
    </source>
</evidence>
<evidence type="ECO:0000256" key="6">
    <source>
        <dbReference type="ARBA" id="ARBA00022989"/>
    </source>
</evidence>
<evidence type="ECO:0000256" key="7">
    <source>
        <dbReference type="ARBA" id="ARBA00023010"/>
    </source>
</evidence>
<dbReference type="HAMAP" id="MF_00236">
    <property type="entry name" value="TatA_E"/>
    <property type="match status" value="1"/>
</dbReference>
<dbReference type="InParanoid" id="A0A2S8STA1"/>
<organism evidence="10 11">
    <name type="scientific">Abditibacterium utsteinense</name>
    <dbReference type="NCBI Taxonomy" id="1960156"/>
    <lineage>
        <taxon>Bacteria</taxon>
        <taxon>Pseudomonadati</taxon>
        <taxon>Abditibacteriota</taxon>
        <taxon>Abditibacteriia</taxon>
        <taxon>Abditibacteriales</taxon>
        <taxon>Abditibacteriaceae</taxon>
        <taxon>Abditibacterium</taxon>
    </lineage>
</organism>
<proteinExistence type="inferred from homology"/>
<accession>A0A2S8STA1</accession>
<keyword evidence="2 9" id="KW-0813">Transport</keyword>
<evidence type="ECO:0000313" key="11">
    <source>
        <dbReference type="Proteomes" id="UP000237684"/>
    </source>
</evidence>
<keyword evidence="7 9" id="KW-0811">Translocation</keyword>
<evidence type="ECO:0000256" key="9">
    <source>
        <dbReference type="HAMAP-Rule" id="MF_00236"/>
    </source>
</evidence>
<keyword evidence="3 9" id="KW-1003">Cell membrane</keyword>
<comment type="similarity">
    <text evidence="9">Belongs to the TatA/E family.</text>
</comment>
<reference evidence="10 11" key="1">
    <citation type="journal article" date="2018" name="Syst. Appl. Microbiol.">
        <title>Abditibacterium utsteinense sp. nov., the first cultivated member of candidate phylum FBP, isolated from ice-free Antarctic soil samples.</title>
        <authorList>
            <person name="Tahon G."/>
            <person name="Tytgat B."/>
            <person name="Lebbe L."/>
            <person name="Carlier A."/>
            <person name="Willems A."/>
        </authorList>
    </citation>
    <scope>NUCLEOTIDE SEQUENCE [LARGE SCALE GENOMIC DNA]</scope>
    <source>
        <strain evidence="10 11">LMG 29911</strain>
    </source>
</reference>
<dbReference type="Gene3D" id="1.20.5.3310">
    <property type="match status" value="1"/>
</dbReference>
<dbReference type="GO" id="GO:0033281">
    <property type="term" value="C:TAT protein transport complex"/>
    <property type="evidence" value="ECO:0007669"/>
    <property type="project" value="UniProtKB-UniRule"/>
</dbReference>
<dbReference type="OrthoDB" id="9812812at2"/>
<gene>
    <name evidence="9" type="primary">tatA</name>
    <name evidence="10" type="ORF">B1R32_10757</name>
</gene>
<comment type="caution">
    <text evidence="10">The sequence shown here is derived from an EMBL/GenBank/DDBJ whole genome shotgun (WGS) entry which is preliminary data.</text>
</comment>
<keyword evidence="8 9" id="KW-0472">Membrane</keyword>
<keyword evidence="5 9" id="KW-0653">Protein transport</keyword>
<dbReference type="AlphaFoldDB" id="A0A2S8STA1"/>
<dbReference type="RefSeq" id="WP_105483628.1">
    <property type="nucleotide sequence ID" value="NZ_NIGF01000007.1"/>
</dbReference>
<dbReference type="GO" id="GO:0008320">
    <property type="term" value="F:protein transmembrane transporter activity"/>
    <property type="evidence" value="ECO:0007669"/>
    <property type="project" value="UniProtKB-UniRule"/>
</dbReference>
<evidence type="ECO:0000256" key="1">
    <source>
        <dbReference type="ARBA" id="ARBA00004162"/>
    </source>
</evidence>
<keyword evidence="4 9" id="KW-0812">Transmembrane</keyword>
<evidence type="ECO:0000256" key="8">
    <source>
        <dbReference type="ARBA" id="ARBA00023136"/>
    </source>
</evidence>
<dbReference type="Pfam" id="PF02416">
    <property type="entry name" value="TatA_B_E"/>
    <property type="match status" value="1"/>
</dbReference>
<comment type="subunit">
    <text evidence="9">Forms a complex with TatC.</text>
</comment>
<evidence type="ECO:0000256" key="2">
    <source>
        <dbReference type="ARBA" id="ARBA00022448"/>
    </source>
</evidence>
<keyword evidence="6 9" id="KW-1133">Transmembrane helix</keyword>
<keyword evidence="11" id="KW-1185">Reference proteome</keyword>